<evidence type="ECO:0000256" key="4">
    <source>
        <dbReference type="ARBA" id="ARBA00023002"/>
    </source>
</evidence>
<dbReference type="InterPro" id="IPR036291">
    <property type="entry name" value="NAD(P)-bd_dom_sf"/>
</dbReference>
<comment type="cofactor">
    <cofactor evidence="1 5">
        <name>Zn(2+)</name>
        <dbReference type="ChEBI" id="CHEBI:29105"/>
    </cofactor>
</comment>
<dbReference type="Proteomes" id="UP000765845">
    <property type="component" value="Unassembled WGS sequence"/>
</dbReference>
<comment type="similarity">
    <text evidence="5">Belongs to the zinc-containing alcohol dehydrogenase family.</text>
</comment>
<dbReference type="SUPFAM" id="SSF50129">
    <property type="entry name" value="GroES-like"/>
    <property type="match status" value="1"/>
</dbReference>
<dbReference type="PANTHER" id="PTHR42813:SF2">
    <property type="entry name" value="DEHYDROGENASE, ZINC-CONTAINING, PUTATIVE (AFU_ORTHOLOGUE AFUA_2G02810)-RELATED"/>
    <property type="match status" value="1"/>
</dbReference>
<dbReference type="Gene3D" id="3.90.180.10">
    <property type="entry name" value="Medium-chain alcohol dehydrogenases, catalytic domain"/>
    <property type="match status" value="1"/>
</dbReference>
<keyword evidence="2 5" id="KW-0479">Metal-binding</keyword>
<dbReference type="PANTHER" id="PTHR42813">
    <property type="entry name" value="ZINC-TYPE ALCOHOL DEHYDROGENASE-LIKE"/>
    <property type="match status" value="1"/>
</dbReference>
<dbReference type="RefSeq" id="WP_168448399.1">
    <property type="nucleotide sequence ID" value="NZ_JAAWWK010000001.1"/>
</dbReference>
<dbReference type="InterPro" id="IPR013149">
    <property type="entry name" value="ADH-like_C"/>
</dbReference>
<dbReference type="Pfam" id="PF00107">
    <property type="entry name" value="ADH_zinc_N"/>
    <property type="match status" value="1"/>
</dbReference>
<dbReference type="Gene3D" id="3.40.50.720">
    <property type="entry name" value="NAD(P)-binding Rossmann-like Domain"/>
    <property type="match status" value="1"/>
</dbReference>
<reference evidence="7 8" key="1">
    <citation type="submission" date="2020-04" db="EMBL/GenBank/DDBJ databases">
        <authorList>
            <person name="Yoon J."/>
        </authorList>
    </citation>
    <scope>NUCLEOTIDE SEQUENCE [LARGE SCALE GENOMIC DNA]</scope>
    <source>
        <strain evidence="7 8">KMU-166</strain>
    </source>
</reference>
<dbReference type="InterPro" id="IPR002328">
    <property type="entry name" value="ADH_Zn_CS"/>
</dbReference>
<keyword evidence="4" id="KW-0560">Oxidoreductase</keyword>
<keyword evidence="8" id="KW-1185">Reference proteome</keyword>
<comment type="caution">
    <text evidence="7">The sequence shown here is derived from an EMBL/GenBank/DDBJ whole genome shotgun (WGS) entry which is preliminary data.</text>
</comment>
<dbReference type="SMART" id="SM00829">
    <property type="entry name" value="PKS_ER"/>
    <property type="match status" value="1"/>
</dbReference>
<dbReference type="SUPFAM" id="SSF51735">
    <property type="entry name" value="NAD(P)-binding Rossmann-fold domains"/>
    <property type="match status" value="1"/>
</dbReference>
<feature type="domain" description="Enoyl reductase (ER)" evidence="6">
    <location>
        <begin position="8"/>
        <end position="349"/>
    </location>
</feature>
<dbReference type="InterPro" id="IPR013154">
    <property type="entry name" value="ADH-like_N"/>
</dbReference>
<name>A0ABX1GA78_9GAMM</name>
<evidence type="ECO:0000259" key="6">
    <source>
        <dbReference type="SMART" id="SM00829"/>
    </source>
</evidence>
<gene>
    <name evidence="7" type="ORF">HCU74_00260</name>
</gene>
<evidence type="ECO:0000313" key="8">
    <source>
        <dbReference type="Proteomes" id="UP000765845"/>
    </source>
</evidence>
<evidence type="ECO:0000256" key="2">
    <source>
        <dbReference type="ARBA" id="ARBA00022723"/>
    </source>
</evidence>
<dbReference type="EMBL" id="JAAWWK010000001">
    <property type="protein sequence ID" value="NKI15841.1"/>
    <property type="molecule type" value="Genomic_DNA"/>
</dbReference>
<dbReference type="PROSITE" id="PS00059">
    <property type="entry name" value="ADH_ZINC"/>
    <property type="match status" value="1"/>
</dbReference>
<protein>
    <submittedName>
        <fullName evidence="7">Alcohol dehydrogenase catalytic domain-containing protein</fullName>
    </submittedName>
</protein>
<evidence type="ECO:0000256" key="5">
    <source>
        <dbReference type="RuleBase" id="RU361277"/>
    </source>
</evidence>
<keyword evidence="3 5" id="KW-0862">Zinc</keyword>
<evidence type="ECO:0000256" key="1">
    <source>
        <dbReference type="ARBA" id="ARBA00001947"/>
    </source>
</evidence>
<organism evidence="7 8">
    <name type="scientific">Spongiibacter thalassae</name>
    <dbReference type="NCBI Taxonomy" id="2721624"/>
    <lineage>
        <taxon>Bacteria</taxon>
        <taxon>Pseudomonadati</taxon>
        <taxon>Pseudomonadota</taxon>
        <taxon>Gammaproteobacteria</taxon>
        <taxon>Cellvibrionales</taxon>
        <taxon>Spongiibacteraceae</taxon>
        <taxon>Spongiibacter</taxon>
    </lineage>
</organism>
<accession>A0ABX1GA78</accession>
<sequence>MKALVFKGSRNIVYDSFPDPTLEAASDILIAVKACSICGSDLHIYHGDRIGPHDYSKAMPAFCVGHETIGEVLEVGAAVKQHRVGDRVMVSPGVGCGHCPPCLRGQIAHCHQPRMAGAFGTHLGLNGGQADYFRVPHADLIARTIPDGVSNDQALLLTDALSTAYFGVKGAQLAPGEIAVVIGLGPVGLLAVECCYALGAERVYGIDPVAHRRDLAQALGAISLSPDEAMPIIKQQTQGLGADCVIEAVGLEATISQAFKLVRVGGRVSVLGIAQQGAVLPMAYVQMKNISLFTGVASVVNTWSELIPLLQQGRIKAGNMFSHRYSLADGAQAYAKFDARGDDTLKMMMIP</sequence>
<proteinExistence type="inferred from homology"/>
<evidence type="ECO:0000313" key="7">
    <source>
        <dbReference type="EMBL" id="NKI15841.1"/>
    </source>
</evidence>
<dbReference type="InterPro" id="IPR020843">
    <property type="entry name" value="ER"/>
</dbReference>
<evidence type="ECO:0000256" key="3">
    <source>
        <dbReference type="ARBA" id="ARBA00022833"/>
    </source>
</evidence>
<dbReference type="Pfam" id="PF08240">
    <property type="entry name" value="ADH_N"/>
    <property type="match status" value="1"/>
</dbReference>
<dbReference type="InterPro" id="IPR011032">
    <property type="entry name" value="GroES-like_sf"/>
</dbReference>